<evidence type="ECO:0000256" key="4">
    <source>
        <dbReference type="SAM" id="Coils"/>
    </source>
</evidence>
<dbReference type="GO" id="GO:0008270">
    <property type="term" value="F:zinc ion binding"/>
    <property type="evidence" value="ECO:0007669"/>
    <property type="project" value="UniProtKB-KW"/>
</dbReference>
<feature type="coiled-coil region" evidence="4">
    <location>
        <begin position="685"/>
        <end position="719"/>
    </location>
</feature>
<gene>
    <name evidence="7" type="ORF">CUR178_08326</name>
</gene>
<feature type="coiled-coil region" evidence="4">
    <location>
        <begin position="317"/>
        <end position="346"/>
    </location>
</feature>
<proteinExistence type="predicted"/>
<dbReference type="EMBL" id="JAFHKP010000012">
    <property type="protein sequence ID" value="KAG5483659.1"/>
    <property type="molecule type" value="Genomic_DNA"/>
</dbReference>
<feature type="coiled-coil region" evidence="4">
    <location>
        <begin position="432"/>
        <end position="459"/>
    </location>
</feature>
<evidence type="ECO:0000313" key="7">
    <source>
        <dbReference type="EMBL" id="KAG5483659.1"/>
    </source>
</evidence>
<organism evidence="7 8">
    <name type="scientific">Leishmania enriettii</name>
    <dbReference type="NCBI Taxonomy" id="5663"/>
    <lineage>
        <taxon>Eukaryota</taxon>
        <taxon>Discoba</taxon>
        <taxon>Euglenozoa</taxon>
        <taxon>Kinetoplastea</taxon>
        <taxon>Metakinetoplastina</taxon>
        <taxon>Trypanosomatida</taxon>
        <taxon>Trypanosomatidae</taxon>
        <taxon>Leishmaniinae</taxon>
        <taxon>Leishmania</taxon>
    </lineage>
</organism>
<dbReference type="RefSeq" id="XP_067694876.1">
    <property type="nucleotide sequence ID" value="XM_067839955.1"/>
</dbReference>
<keyword evidence="4" id="KW-0175">Coiled coil</keyword>
<keyword evidence="1" id="KW-0479">Metal-binding</keyword>
<evidence type="ECO:0000256" key="5">
    <source>
        <dbReference type="SAM" id="MobiDB-lite"/>
    </source>
</evidence>
<feature type="region of interest" description="Disordered" evidence="5">
    <location>
        <begin position="51"/>
        <end position="85"/>
    </location>
</feature>
<feature type="compositionally biased region" description="Low complexity" evidence="5">
    <location>
        <begin position="58"/>
        <end position="73"/>
    </location>
</feature>
<dbReference type="AlphaFoldDB" id="A0A836H0M8"/>
<dbReference type="InterPro" id="IPR001841">
    <property type="entry name" value="Znf_RING"/>
</dbReference>
<dbReference type="OrthoDB" id="6105938at2759"/>
<dbReference type="SMART" id="SM00184">
    <property type="entry name" value="RING"/>
    <property type="match status" value="1"/>
</dbReference>
<sequence length="886" mass="98444">MQPPINVLPNSTRSVFSRMMAARAVDSVERGAAGGIRAIAHSCSCPPLPGIRQPQDTVASSHGVASVSQSSASRHAPDVAVGQPPRTASSLARYVITDETPRAELLAIIVQLQADLAQRADSVNAIQRNFERLSSMHYAEQLELQRLRLCAKTRREAEPDSREVENRQHESALAKMRQSMREQQAASAQLEEQLKALRWTCALQRDVSRLIAAHTEGFQEVLQEEAAALLQLHVSAVTERAGICARHAETQQLLLCTGVAQLLADHHAQVLPGSIQGGATETQQQRETSGEVSAAAILERVRQCLCEAVEAVRHRVAAAQEADLKRALAEAESQRSREEAQRVRGEALHLRLLATEAEERRGRCALLFGELQARAVAQQTFAEVRVLRRKAEEAEAATRSSREATAALLTRRVLDWCAAAEVRLVDFQQTVETSTKEAARELDKRLQETEQELLLRERKRTQDLHEMQMEAMRADWVRQNDAVQLAHEVQLAHVRNDLSAQTQLAEDRRVAAERHSRTIEDALIQQKREHTEEVRAVEAHWRSAISDAVRDCERRWATEQVEYQERQSACARAVLELVVDLLRTRVHYVYQEQDERATLCRSYWSDETRRLRGEQAATTQRCVTAAVLLERIEHQTQDEVASRTLLSASASEEWTALGGRERAHRAQVHHALSVAAAAAKLGEVRAEAAKQAEKWRQRLEKLQKDLREAKEERLAAMQRGSDAVLAAQEVQVELHRLRQDFTAYRCGVSAAAHRIEVTESATESACCCCRCLELYCQPVACVPCGHIYCASCLLRHPRNRPLWGLTSSSASAGGASSGESGAAGARAGIEVAQWLRSKSDPYASLFCPECASANVSTVVELRALGELAAKHDYKKRSLAVLLAELR</sequence>
<feature type="region of interest" description="Disordered" evidence="5">
    <location>
        <begin position="156"/>
        <end position="181"/>
    </location>
</feature>
<evidence type="ECO:0000313" key="8">
    <source>
        <dbReference type="Proteomes" id="UP000674179"/>
    </source>
</evidence>
<dbReference type="KEGG" id="lenr:94175465"/>
<evidence type="ECO:0000256" key="1">
    <source>
        <dbReference type="ARBA" id="ARBA00022723"/>
    </source>
</evidence>
<dbReference type="InterPro" id="IPR017907">
    <property type="entry name" value="Znf_RING_CS"/>
</dbReference>
<comment type="caution">
    <text evidence="7">The sequence shown here is derived from an EMBL/GenBank/DDBJ whole genome shotgun (WGS) entry which is preliminary data.</text>
</comment>
<evidence type="ECO:0000256" key="3">
    <source>
        <dbReference type="ARBA" id="ARBA00022833"/>
    </source>
</evidence>
<feature type="domain" description="RING-type" evidence="6">
    <location>
        <begin position="768"/>
        <end position="850"/>
    </location>
</feature>
<dbReference type="PROSITE" id="PS00518">
    <property type="entry name" value="ZF_RING_1"/>
    <property type="match status" value="1"/>
</dbReference>
<evidence type="ECO:0000256" key="2">
    <source>
        <dbReference type="ARBA" id="ARBA00022771"/>
    </source>
</evidence>
<feature type="compositionally biased region" description="Basic and acidic residues" evidence="5">
    <location>
        <begin position="156"/>
        <end position="172"/>
    </location>
</feature>
<reference evidence="7 8" key="1">
    <citation type="submission" date="2021-02" db="EMBL/GenBank/DDBJ databases">
        <title>Leishmania (Mundinia) enrietti genome sequencing and assembly.</title>
        <authorList>
            <person name="Almutairi H."/>
            <person name="Gatherer D."/>
        </authorList>
    </citation>
    <scope>NUCLEOTIDE SEQUENCE [LARGE SCALE GENOMIC DNA]</scope>
    <source>
        <strain evidence="7">CUR178</strain>
    </source>
</reference>
<keyword evidence="8" id="KW-1185">Reference proteome</keyword>
<keyword evidence="2" id="KW-0863">Zinc-finger</keyword>
<dbReference type="InterPro" id="IPR013083">
    <property type="entry name" value="Znf_RING/FYVE/PHD"/>
</dbReference>
<keyword evidence="3" id="KW-0862">Zinc</keyword>
<dbReference type="Proteomes" id="UP000674179">
    <property type="component" value="Chromosome 12"/>
</dbReference>
<name>A0A836H0M8_LEIEN</name>
<dbReference type="Gene3D" id="3.30.40.10">
    <property type="entry name" value="Zinc/RING finger domain, C3HC4 (zinc finger)"/>
    <property type="match status" value="1"/>
</dbReference>
<protein>
    <recommendedName>
        <fullName evidence="6">RING-type domain-containing protein</fullName>
    </recommendedName>
</protein>
<accession>A0A836H0M8</accession>
<evidence type="ECO:0000259" key="6">
    <source>
        <dbReference type="SMART" id="SM00184"/>
    </source>
</evidence>
<dbReference type="GeneID" id="94175465"/>